<organism evidence="2 3">
    <name type="scientific">Jimgerdemannia flammicorona</name>
    <dbReference type="NCBI Taxonomy" id="994334"/>
    <lineage>
        <taxon>Eukaryota</taxon>
        <taxon>Fungi</taxon>
        <taxon>Fungi incertae sedis</taxon>
        <taxon>Mucoromycota</taxon>
        <taxon>Mucoromycotina</taxon>
        <taxon>Endogonomycetes</taxon>
        <taxon>Endogonales</taxon>
        <taxon>Endogonaceae</taxon>
        <taxon>Jimgerdemannia</taxon>
    </lineage>
</organism>
<accession>A0A433A2P3</accession>
<evidence type="ECO:0000313" key="3">
    <source>
        <dbReference type="Proteomes" id="UP000268093"/>
    </source>
</evidence>
<dbReference type="InterPro" id="IPR037365">
    <property type="entry name" value="Slowmo/Ups"/>
</dbReference>
<dbReference type="GO" id="GO:0005758">
    <property type="term" value="C:mitochondrial intermembrane space"/>
    <property type="evidence" value="ECO:0007669"/>
    <property type="project" value="InterPro"/>
</dbReference>
<keyword evidence="3" id="KW-1185">Reference proteome</keyword>
<evidence type="ECO:0000313" key="2">
    <source>
        <dbReference type="EMBL" id="RUO96959.1"/>
    </source>
</evidence>
<dbReference type="EMBL" id="RBNI01019021">
    <property type="protein sequence ID" value="RUO96959.1"/>
    <property type="molecule type" value="Genomic_DNA"/>
</dbReference>
<sequence length="231" mass="26733">RTWAHNINKPDVPCGTESFPTRRTISTELPETTFVLNCNEMVKFYQHTHTYQHPWQNVTYAFWLRYPNPFASHVIGADVLERSVDPVTGVLRTTRLLLKSGVLPKWAPKGIVKSPETFVIEESEVDPKTHTMITRTKNLSHARVMQVEETQIVKLSPENPEWTTVRTEARVISRFGWGLTQRIERFGAKRFADNTARVRICDCSFLMFSAWPNLRYFPFGHPGTPRHVVRP</sequence>
<dbReference type="Proteomes" id="UP000268093">
    <property type="component" value="Unassembled WGS sequence"/>
</dbReference>
<dbReference type="PROSITE" id="PS50904">
    <property type="entry name" value="PRELI_MSF1"/>
    <property type="match status" value="1"/>
</dbReference>
<feature type="domain" description="PRELI/MSF1" evidence="1">
    <location>
        <begin position="42"/>
        <end position="214"/>
    </location>
</feature>
<comment type="caution">
    <text evidence="2">The sequence shown here is derived from an EMBL/GenBank/DDBJ whole genome shotgun (WGS) entry which is preliminary data.</text>
</comment>
<dbReference type="Pfam" id="PF04707">
    <property type="entry name" value="PRELI"/>
    <property type="match status" value="1"/>
</dbReference>
<name>A0A433A2P3_9FUNG</name>
<dbReference type="OrthoDB" id="10056816at2759"/>
<dbReference type="AlphaFoldDB" id="A0A433A2P3"/>
<protein>
    <submittedName>
        <fullName evidence="2">PRELI-like family-domain-containing protein</fullName>
    </submittedName>
</protein>
<evidence type="ECO:0000259" key="1">
    <source>
        <dbReference type="PROSITE" id="PS50904"/>
    </source>
</evidence>
<gene>
    <name evidence="2" type="ORF">BC936DRAFT_141203</name>
</gene>
<proteinExistence type="predicted"/>
<feature type="non-terminal residue" evidence="2">
    <location>
        <position position="1"/>
    </location>
</feature>
<reference evidence="2 3" key="1">
    <citation type="journal article" date="2018" name="New Phytol.">
        <title>Phylogenomics of Endogonaceae and evolution of mycorrhizas within Mucoromycota.</title>
        <authorList>
            <person name="Chang Y."/>
            <person name="Desiro A."/>
            <person name="Na H."/>
            <person name="Sandor L."/>
            <person name="Lipzen A."/>
            <person name="Clum A."/>
            <person name="Barry K."/>
            <person name="Grigoriev I.V."/>
            <person name="Martin F.M."/>
            <person name="Stajich J.E."/>
            <person name="Smith M.E."/>
            <person name="Bonito G."/>
            <person name="Spatafora J.W."/>
        </authorList>
    </citation>
    <scope>NUCLEOTIDE SEQUENCE [LARGE SCALE GENOMIC DNA]</scope>
    <source>
        <strain evidence="2 3">GMNB39</strain>
    </source>
</reference>
<dbReference type="InterPro" id="IPR006797">
    <property type="entry name" value="PRELI/MSF1_dom"/>
</dbReference>
<dbReference type="PANTHER" id="PTHR11158">
    <property type="entry name" value="MSF1/PX19 RELATED"/>
    <property type="match status" value="1"/>
</dbReference>